<reference evidence="1" key="1">
    <citation type="journal article" date="2013" name="BMC Genomics">
        <title>Unscrambling butterfly oogenesis.</title>
        <authorList>
            <person name="Carter J.M."/>
            <person name="Baker S.C."/>
            <person name="Pink R."/>
            <person name="Carter D.R."/>
            <person name="Collins A."/>
            <person name="Tomlin J."/>
            <person name="Gibbs M."/>
            <person name="Breuker C.J."/>
        </authorList>
    </citation>
    <scope>NUCLEOTIDE SEQUENCE</scope>
    <source>
        <tissue evidence="1">Ovary</tissue>
    </source>
</reference>
<dbReference type="EMBL" id="GAIX01010788">
    <property type="protein sequence ID" value="JAA81772.1"/>
    <property type="molecule type" value="Transcribed_RNA"/>
</dbReference>
<feature type="non-terminal residue" evidence="1">
    <location>
        <position position="1"/>
    </location>
</feature>
<evidence type="ECO:0000313" key="1">
    <source>
        <dbReference type="EMBL" id="JAA81772.1"/>
    </source>
</evidence>
<organism evidence="1">
    <name type="scientific">Pararge aegeria</name>
    <name type="common">speckled wood butterfly</name>
    <dbReference type="NCBI Taxonomy" id="116150"/>
    <lineage>
        <taxon>Eukaryota</taxon>
        <taxon>Metazoa</taxon>
        <taxon>Ecdysozoa</taxon>
        <taxon>Arthropoda</taxon>
        <taxon>Hexapoda</taxon>
        <taxon>Insecta</taxon>
        <taxon>Pterygota</taxon>
        <taxon>Neoptera</taxon>
        <taxon>Endopterygota</taxon>
        <taxon>Lepidoptera</taxon>
        <taxon>Glossata</taxon>
        <taxon>Ditrysia</taxon>
        <taxon>Papilionoidea</taxon>
        <taxon>Nymphalidae</taxon>
        <taxon>Satyrinae</taxon>
        <taxon>Satyrini</taxon>
        <taxon>Parargina</taxon>
        <taxon>Pararge</taxon>
    </lineage>
</organism>
<proteinExistence type="predicted"/>
<name>S4PU73_9NEOP</name>
<protein>
    <submittedName>
        <fullName evidence="1">Uncharacterized protein</fullName>
    </submittedName>
</protein>
<dbReference type="AlphaFoldDB" id="S4PU73"/>
<accession>S4PU73</accession>
<reference evidence="1" key="2">
    <citation type="submission" date="2013-05" db="EMBL/GenBank/DDBJ databases">
        <authorList>
            <person name="Carter J.-M."/>
            <person name="Baker S.C."/>
            <person name="Pink R."/>
            <person name="Carter D.R.F."/>
            <person name="Collins A."/>
            <person name="Tomlin J."/>
            <person name="Gibbs M."/>
            <person name="Breuker C.J."/>
        </authorList>
    </citation>
    <scope>NUCLEOTIDE SEQUENCE</scope>
    <source>
        <tissue evidence="1">Ovary</tissue>
    </source>
</reference>
<sequence>LTRQSPQVIDRSKPFFYVVAEVICNCSILHVIDCTVPLIGYRIWNSAYRKSRLKSCDNSLWAFNTLTVLVKFEKS</sequence>